<dbReference type="STRING" id="744872.Spica_0536"/>
<reference evidence="2" key="1">
    <citation type="journal article" date="2013" name="Stand. Genomic Sci.">
        <title>Genome sequence of the thermophilic fresh-water bacterium Spirochaeta caldaria type strain (H1(T)), reclassification of Spirochaeta caldaria, Spirochaeta stenostrepta, and Spirochaeta zuelzerae in the genus Treponema as Treponema caldaria comb. nov., Treponema stenostrepta comb. nov., and Treponema zuelzerae comb. nov., and emendation of the genus Treponema.</title>
        <authorList>
            <person name="Abt B."/>
            <person name="Goker M."/>
            <person name="Scheuner C."/>
            <person name="Han C."/>
            <person name="Lu M."/>
            <person name="Misra M."/>
            <person name="Lapidus A."/>
            <person name="Nolan M."/>
            <person name="Lucas S."/>
            <person name="Hammon N."/>
            <person name="Deshpande S."/>
            <person name="Cheng J.F."/>
            <person name="Tapia R."/>
            <person name="Goodwin L.A."/>
            <person name="Pitluck S."/>
            <person name="Liolios K."/>
            <person name="Pagani I."/>
            <person name="Ivanova N."/>
            <person name="Mavromatis K."/>
            <person name="Mikhailova N."/>
            <person name="Huntemann M."/>
            <person name="Pati A."/>
            <person name="Chen A."/>
            <person name="Palaniappan K."/>
            <person name="Land M."/>
            <person name="Hauser L."/>
            <person name="Jeffries C.D."/>
            <person name="Rohde M."/>
            <person name="Spring S."/>
            <person name="Gronow S."/>
            <person name="Detter J.C."/>
            <person name="Bristow J."/>
            <person name="Eisen J.A."/>
            <person name="Markowitz V."/>
            <person name="Hugenholtz P."/>
            <person name="Kyrpides N.C."/>
            <person name="Woyke T."/>
            <person name="Klenk H.P."/>
        </authorList>
    </citation>
    <scope>NUCLEOTIDE SEQUENCE</scope>
    <source>
        <strain evidence="2">ATCC 51460 / DSM 7334 / H1</strain>
    </source>
</reference>
<evidence type="ECO:0000313" key="1">
    <source>
        <dbReference type="EMBL" id="AEJ18697.1"/>
    </source>
</evidence>
<protein>
    <submittedName>
        <fullName evidence="1">Uncharacterized protein</fullName>
    </submittedName>
</protein>
<dbReference type="AlphaFoldDB" id="F8F044"/>
<evidence type="ECO:0000313" key="2">
    <source>
        <dbReference type="Proteomes" id="UP000000503"/>
    </source>
</evidence>
<gene>
    <name evidence="1" type="ordered locus">Spica_0536</name>
</gene>
<accession>F8F044</accession>
<dbReference type="KEGG" id="scd:Spica_0536"/>
<proteinExistence type="predicted"/>
<dbReference type="HOGENOM" id="CLU_2426099_0_0_12"/>
<keyword evidence="2" id="KW-1185">Reference proteome</keyword>
<organism evidence="1 2">
    <name type="scientific">Gracilinema caldarium (strain ATCC 51460 / DSM 7334 / H1)</name>
    <name type="common">Treponema caldarium</name>
    <dbReference type="NCBI Taxonomy" id="744872"/>
    <lineage>
        <taxon>Bacteria</taxon>
        <taxon>Pseudomonadati</taxon>
        <taxon>Spirochaetota</taxon>
        <taxon>Spirochaetia</taxon>
        <taxon>Spirochaetales</taxon>
        <taxon>Breznakiellaceae</taxon>
        <taxon>Gracilinema</taxon>
    </lineage>
</organism>
<dbReference type="EMBL" id="CP002868">
    <property type="protein sequence ID" value="AEJ18697.1"/>
    <property type="molecule type" value="Genomic_DNA"/>
</dbReference>
<dbReference type="Proteomes" id="UP000000503">
    <property type="component" value="Chromosome"/>
</dbReference>
<sequence>MICPLRHSLRYIDLLTLYKEPDLSALQLHIQLGTYMVKNIPLQMRMELLENNYLHVIQIATPSQVHLPEGNLNGSVVDLEIFPINTSENWN</sequence>
<name>F8F044_GRAC1</name>